<dbReference type="Pfam" id="PF00892">
    <property type="entry name" value="EamA"/>
    <property type="match status" value="1"/>
</dbReference>
<protein>
    <submittedName>
        <fullName evidence="8">Drug/metabolite transporter (DMT)-like permease</fullName>
    </submittedName>
</protein>
<accession>A0A841GN15</accession>
<evidence type="ECO:0000313" key="8">
    <source>
        <dbReference type="EMBL" id="MBB6056140.1"/>
    </source>
</evidence>
<feature type="transmembrane region" description="Helical" evidence="6">
    <location>
        <begin position="154"/>
        <end position="173"/>
    </location>
</feature>
<dbReference type="InterPro" id="IPR000620">
    <property type="entry name" value="EamA_dom"/>
</dbReference>
<keyword evidence="9" id="KW-1185">Reference proteome</keyword>
<dbReference type="EMBL" id="JACHGR010000006">
    <property type="protein sequence ID" value="MBB6056140.1"/>
    <property type="molecule type" value="Genomic_DNA"/>
</dbReference>
<gene>
    <name evidence="8" type="ORF">HNR75_002070</name>
</gene>
<feature type="transmembrane region" description="Helical" evidence="6">
    <location>
        <begin position="5"/>
        <end position="25"/>
    </location>
</feature>
<evidence type="ECO:0000256" key="1">
    <source>
        <dbReference type="ARBA" id="ARBA00004651"/>
    </source>
</evidence>
<evidence type="ECO:0000256" key="3">
    <source>
        <dbReference type="ARBA" id="ARBA00022692"/>
    </source>
</evidence>
<name>A0A841GN15_9GAMM</name>
<dbReference type="InterPro" id="IPR037185">
    <property type="entry name" value="EmrE-like"/>
</dbReference>
<feature type="transmembrane region" description="Helical" evidence="6">
    <location>
        <begin position="62"/>
        <end position="81"/>
    </location>
</feature>
<keyword evidence="5 6" id="KW-0472">Membrane</keyword>
<evidence type="ECO:0000313" key="9">
    <source>
        <dbReference type="Proteomes" id="UP000585721"/>
    </source>
</evidence>
<feature type="transmembrane region" description="Helical" evidence="6">
    <location>
        <begin position="286"/>
        <end position="303"/>
    </location>
</feature>
<dbReference type="AlphaFoldDB" id="A0A841GN15"/>
<keyword evidence="3 6" id="KW-0812">Transmembrane</keyword>
<evidence type="ECO:0000259" key="7">
    <source>
        <dbReference type="Pfam" id="PF00892"/>
    </source>
</evidence>
<feature type="transmembrane region" description="Helical" evidence="6">
    <location>
        <begin position="193"/>
        <end position="211"/>
    </location>
</feature>
<dbReference type="RefSeq" id="WP_188026868.1">
    <property type="nucleotide sequence ID" value="NZ_JACHGR010000006.1"/>
</dbReference>
<dbReference type="GO" id="GO:0005886">
    <property type="term" value="C:plasma membrane"/>
    <property type="evidence" value="ECO:0007669"/>
    <property type="project" value="UniProtKB-SubCell"/>
</dbReference>
<feature type="transmembrane region" description="Helical" evidence="6">
    <location>
        <begin position="93"/>
        <end position="113"/>
    </location>
</feature>
<feature type="transmembrane region" description="Helical" evidence="6">
    <location>
        <begin position="231"/>
        <end position="252"/>
    </location>
</feature>
<proteinExistence type="predicted"/>
<dbReference type="InterPro" id="IPR051258">
    <property type="entry name" value="Diverse_Substrate_Transporter"/>
</dbReference>
<feature type="transmembrane region" description="Helical" evidence="6">
    <location>
        <begin position="125"/>
        <end position="142"/>
    </location>
</feature>
<evidence type="ECO:0000256" key="2">
    <source>
        <dbReference type="ARBA" id="ARBA00022475"/>
    </source>
</evidence>
<keyword evidence="2" id="KW-1003">Cell membrane</keyword>
<keyword evidence="4 6" id="KW-1133">Transmembrane helix</keyword>
<comment type="subcellular location">
    <subcellularLocation>
        <location evidence="1">Cell membrane</location>
        <topology evidence="1">Multi-pass membrane protein</topology>
    </subcellularLocation>
</comment>
<dbReference type="Proteomes" id="UP000585721">
    <property type="component" value="Unassembled WGS sequence"/>
</dbReference>
<feature type="transmembrane region" description="Helical" evidence="6">
    <location>
        <begin position="259"/>
        <end position="280"/>
    </location>
</feature>
<dbReference type="SUPFAM" id="SSF103481">
    <property type="entry name" value="Multidrug resistance efflux transporter EmrE"/>
    <property type="match status" value="2"/>
</dbReference>
<feature type="transmembrane region" description="Helical" evidence="6">
    <location>
        <begin position="31"/>
        <end position="50"/>
    </location>
</feature>
<dbReference type="PANTHER" id="PTHR42920">
    <property type="entry name" value="OS03G0707200 PROTEIN-RELATED"/>
    <property type="match status" value="1"/>
</dbReference>
<evidence type="ECO:0000256" key="5">
    <source>
        <dbReference type="ARBA" id="ARBA00023136"/>
    </source>
</evidence>
<reference evidence="8 9" key="1">
    <citation type="submission" date="2020-08" db="EMBL/GenBank/DDBJ databases">
        <title>Genomic Encyclopedia of Type Strains, Phase IV (KMG-IV): sequencing the most valuable type-strain genomes for metagenomic binning, comparative biology and taxonomic classification.</title>
        <authorList>
            <person name="Goeker M."/>
        </authorList>
    </citation>
    <scope>NUCLEOTIDE SEQUENCE [LARGE SCALE GENOMIC DNA]</scope>
    <source>
        <strain evidence="8 9">DSM 22975</strain>
    </source>
</reference>
<sequence>MFTGVLFALAAGAMWGLIFIGPVLIPEYPAALQSVGRYLAFGLICLPLAWQDRRRLSALNRADWLEALKLAAIGNLLYYFFLSSAIQQIGVPISSMIIGVLPVVVTICSNISYSHRDGKFAWRDLLPSLALVLAGLVCVNLAELQGKTHGYDVPTYLSGIAFAFMAVACWTWYPMRNANWLRVNTTKSPVTWATAQGIATLPLAILGYGLVWYQLQLVQPSFDMPLGPRPWVFIALMSTIGLLCSWLGTLCWNQASQRLPTALAGQLIVFETLAGLTYAFLLRQEFPSLLTMIGVMILMLGVLKSFRIKRIMPLQSTS</sequence>
<comment type="caution">
    <text evidence="8">The sequence shown here is derived from an EMBL/GenBank/DDBJ whole genome shotgun (WGS) entry which is preliminary data.</text>
</comment>
<organism evidence="8 9">
    <name type="scientific">Tolumonas osonensis</name>
    <dbReference type="NCBI Taxonomy" id="675874"/>
    <lineage>
        <taxon>Bacteria</taxon>
        <taxon>Pseudomonadati</taxon>
        <taxon>Pseudomonadota</taxon>
        <taxon>Gammaproteobacteria</taxon>
        <taxon>Aeromonadales</taxon>
        <taxon>Aeromonadaceae</taxon>
        <taxon>Tolumonas</taxon>
    </lineage>
</organism>
<evidence type="ECO:0000256" key="6">
    <source>
        <dbReference type="SAM" id="Phobius"/>
    </source>
</evidence>
<dbReference type="PANTHER" id="PTHR42920:SF11">
    <property type="entry name" value="INNER MEMBRANE PROTEIN YTFF"/>
    <property type="match status" value="1"/>
</dbReference>
<feature type="domain" description="EamA" evidence="7">
    <location>
        <begin position="3"/>
        <end position="139"/>
    </location>
</feature>
<evidence type="ECO:0000256" key="4">
    <source>
        <dbReference type="ARBA" id="ARBA00022989"/>
    </source>
</evidence>